<dbReference type="EC" id="3.6.1.1" evidence="2"/>
<evidence type="ECO:0000256" key="5">
    <source>
        <dbReference type="ARBA" id="ARBA00023211"/>
    </source>
</evidence>
<dbReference type="NCBIfam" id="NF011442">
    <property type="entry name" value="PRK14869.1-4"/>
    <property type="match status" value="1"/>
</dbReference>
<evidence type="ECO:0000256" key="1">
    <source>
        <dbReference type="ARBA" id="ARBA00001936"/>
    </source>
</evidence>
<dbReference type="Gene3D" id="3.40.1390.20">
    <property type="entry name" value="HprK N-terminal domain-like"/>
    <property type="match status" value="1"/>
</dbReference>
<dbReference type="Pfam" id="PF00571">
    <property type="entry name" value="CBS"/>
    <property type="match status" value="2"/>
</dbReference>
<dbReference type="GO" id="GO:0004427">
    <property type="term" value="F:inorganic diphosphate phosphatase activity"/>
    <property type="evidence" value="ECO:0007669"/>
    <property type="project" value="UniProtKB-EC"/>
</dbReference>
<dbReference type="GO" id="GO:0046872">
    <property type="term" value="F:metal ion binding"/>
    <property type="evidence" value="ECO:0007669"/>
    <property type="project" value="UniProtKB-KW"/>
</dbReference>
<dbReference type="SUPFAM" id="SSF54631">
    <property type="entry name" value="CBS-domain pair"/>
    <property type="match status" value="1"/>
</dbReference>
<dbReference type="NCBIfam" id="NF003877">
    <property type="entry name" value="PRK05427.1"/>
    <property type="match status" value="1"/>
</dbReference>
<proteinExistence type="predicted"/>
<protein>
    <recommendedName>
        <fullName evidence="2">inorganic diphosphatase</fullName>
        <ecNumber evidence="2">3.6.1.1</ecNumber>
    </recommendedName>
    <alternativeName>
        <fullName evidence="6">Pyrophosphate phospho-hydrolase</fullName>
    </alternativeName>
</protein>
<dbReference type="InterPro" id="IPR000644">
    <property type="entry name" value="CBS_dom"/>
</dbReference>
<dbReference type="NCBIfam" id="NF011443">
    <property type="entry name" value="PRK14869.1-5"/>
    <property type="match status" value="1"/>
</dbReference>
<dbReference type="STRING" id="185008.bhn_I1531"/>
<sequence length="551" mass="61068">MKVNKEIKRPVFVIGHKNPDTDSICAAITYAKLKNAITGDEYIAGRAGHLNEETQFVLSHFGVQVPVYIKDVRTQVRDMEIRMLEGIGADLSLKRAWAEMRDAEVVTLCVTENDEVSGIITTNDIVETYMDVIDPGILSLAKTSYQNIVETLDGELIVGDIGDILDKGKVVIAAASPEMMENLIEEGDVVILGNRYETQLCAIEMNAGCIIVCEGADVAKTIRNQAREHGTKIITTPHDTFVVARLINQSMPINYVMKKDNVVCFHMDDYIEDIQEVMASMRHRYFPVLDKNEHYVGMISRRNFLGAKKKQLILVDHNEKNQAVNGADSADILEIIDHHRLRTIETSGPVFFRNQPLGSTCTIIYLMYKEYGVEIDKVTAGLLLAAILSDTLMFRSPTCTAIDKKAGEELALIAGVNYEEFAKEMFHAGSNLSGKTASEILHQDFKKFTVDDMNIGIGQINSMSAEELLEIKSKVEPELKKAAEDDGLDMLFFMLTNIIDESSEVLFTGAKSQYTINSAFGINASGDKATLPGVVSRKKQLLPAIVEAIQN</sequence>
<dbReference type="InterPro" id="IPR001667">
    <property type="entry name" value="DDH_dom"/>
</dbReference>
<evidence type="ECO:0000256" key="4">
    <source>
        <dbReference type="ARBA" id="ARBA00022801"/>
    </source>
</evidence>
<dbReference type="Pfam" id="PF02833">
    <property type="entry name" value="DHHA2"/>
    <property type="match status" value="1"/>
</dbReference>
<dbReference type="SUPFAM" id="SSF64182">
    <property type="entry name" value="DHH phosphoesterases"/>
    <property type="match status" value="1"/>
</dbReference>
<evidence type="ECO:0000313" key="10">
    <source>
        <dbReference type="EMBL" id="SCY28246.1"/>
    </source>
</evidence>
<evidence type="ECO:0000313" key="11">
    <source>
        <dbReference type="Proteomes" id="UP000183047"/>
    </source>
</evidence>
<dbReference type="InterPro" id="IPR010766">
    <property type="entry name" value="DRTGG"/>
</dbReference>
<evidence type="ECO:0000256" key="2">
    <source>
        <dbReference type="ARBA" id="ARBA00012146"/>
    </source>
</evidence>
<keyword evidence="4" id="KW-0378">Hydrolase</keyword>
<feature type="domain" description="CBS" evidence="9">
    <location>
        <begin position="257"/>
        <end position="314"/>
    </location>
</feature>
<dbReference type="InterPro" id="IPR028979">
    <property type="entry name" value="Ser_kin/Pase_Hpr-like_N_sf"/>
</dbReference>
<evidence type="ECO:0000256" key="8">
    <source>
        <dbReference type="PROSITE-ProRule" id="PRU00703"/>
    </source>
</evidence>
<evidence type="ECO:0000256" key="7">
    <source>
        <dbReference type="ARBA" id="ARBA00047820"/>
    </source>
</evidence>
<keyword evidence="5" id="KW-0464">Manganese</keyword>
<dbReference type="InterPro" id="IPR038763">
    <property type="entry name" value="DHH_sf"/>
</dbReference>
<evidence type="ECO:0000256" key="6">
    <source>
        <dbReference type="ARBA" id="ARBA00032535"/>
    </source>
</evidence>
<dbReference type="Gene3D" id="3.10.310.20">
    <property type="entry name" value="DHHA2 domain"/>
    <property type="match status" value="1"/>
</dbReference>
<dbReference type="GO" id="GO:0005737">
    <property type="term" value="C:cytoplasm"/>
    <property type="evidence" value="ECO:0007669"/>
    <property type="project" value="InterPro"/>
</dbReference>
<dbReference type="SUPFAM" id="SSF75138">
    <property type="entry name" value="HprK N-terminal domain-like"/>
    <property type="match status" value="1"/>
</dbReference>
<dbReference type="PROSITE" id="PS51371">
    <property type="entry name" value="CBS"/>
    <property type="match status" value="1"/>
</dbReference>
<keyword evidence="11" id="KW-1185">Reference proteome</keyword>
<dbReference type="Gene3D" id="3.10.580.10">
    <property type="entry name" value="CBS-domain"/>
    <property type="match status" value="1"/>
</dbReference>
<dbReference type="AlphaFoldDB" id="A0A1G5EMQ0"/>
<dbReference type="PANTHER" id="PTHR12112:SF22">
    <property type="entry name" value="MANGANESE-DEPENDENT INORGANIC PYROPHOSPHATASE-RELATED"/>
    <property type="match status" value="1"/>
</dbReference>
<organism evidence="10 11">
    <name type="scientific">Butyrivibrio hungatei</name>
    <dbReference type="NCBI Taxonomy" id="185008"/>
    <lineage>
        <taxon>Bacteria</taxon>
        <taxon>Bacillati</taxon>
        <taxon>Bacillota</taxon>
        <taxon>Clostridia</taxon>
        <taxon>Lachnospirales</taxon>
        <taxon>Lachnospiraceae</taxon>
        <taxon>Butyrivibrio</taxon>
    </lineage>
</organism>
<dbReference type="InterPro" id="IPR046342">
    <property type="entry name" value="CBS_dom_sf"/>
</dbReference>
<reference evidence="11" key="1">
    <citation type="submission" date="2016-10" db="EMBL/GenBank/DDBJ databases">
        <authorList>
            <person name="Varghese N."/>
            <person name="Submissions S."/>
        </authorList>
    </citation>
    <scope>NUCLEOTIDE SEQUENCE [LARGE SCALE GENOMIC DNA]</scope>
    <source>
        <strain evidence="11">XBD2006</strain>
    </source>
</reference>
<comment type="catalytic activity">
    <reaction evidence="7">
        <text>diphosphate + H2O = 2 phosphate + H(+)</text>
        <dbReference type="Rhea" id="RHEA:24576"/>
        <dbReference type="ChEBI" id="CHEBI:15377"/>
        <dbReference type="ChEBI" id="CHEBI:15378"/>
        <dbReference type="ChEBI" id="CHEBI:33019"/>
        <dbReference type="ChEBI" id="CHEBI:43474"/>
        <dbReference type="EC" id="3.6.1.1"/>
    </reaction>
</comment>
<dbReference type="InterPro" id="IPR038222">
    <property type="entry name" value="DHHA2_dom_sf"/>
</dbReference>
<dbReference type="PANTHER" id="PTHR12112">
    <property type="entry name" value="BNIP - RELATED"/>
    <property type="match status" value="1"/>
</dbReference>
<evidence type="ECO:0000259" key="9">
    <source>
        <dbReference type="PROSITE" id="PS51371"/>
    </source>
</evidence>
<accession>A0A1G5EMQ0</accession>
<keyword evidence="3" id="KW-0479">Metal-binding</keyword>
<evidence type="ECO:0000256" key="3">
    <source>
        <dbReference type="ARBA" id="ARBA00022723"/>
    </source>
</evidence>
<dbReference type="EMBL" id="FMUR01000011">
    <property type="protein sequence ID" value="SCY28246.1"/>
    <property type="molecule type" value="Genomic_DNA"/>
</dbReference>
<dbReference type="SMART" id="SM00116">
    <property type="entry name" value="CBS"/>
    <property type="match status" value="2"/>
</dbReference>
<dbReference type="Pfam" id="PF01368">
    <property type="entry name" value="DHH"/>
    <property type="match status" value="1"/>
</dbReference>
<dbReference type="SMART" id="SM01131">
    <property type="entry name" value="DHHA2"/>
    <property type="match status" value="1"/>
</dbReference>
<dbReference type="Pfam" id="PF07085">
    <property type="entry name" value="DRTGG"/>
    <property type="match status" value="1"/>
</dbReference>
<comment type="cofactor">
    <cofactor evidence="1">
        <name>Mn(2+)</name>
        <dbReference type="ChEBI" id="CHEBI:29035"/>
    </cofactor>
</comment>
<dbReference type="OrthoDB" id="9766150at2"/>
<dbReference type="RefSeq" id="WP_143002127.1">
    <property type="nucleotide sequence ID" value="NZ_FMUR01000011.1"/>
</dbReference>
<gene>
    <name evidence="10" type="ORF">SAMN02910451_02020</name>
</gene>
<dbReference type="InterPro" id="IPR004097">
    <property type="entry name" value="DHHA2"/>
</dbReference>
<dbReference type="Proteomes" id="UP000183047">
    <property type="component" value="Unassembled WGS sequence"/>
</dbReference>
<keyword evidence="8" id="KW-0129">CBS domain</keyword>
<name>A0A1G5EMQ0_9FIRM</name>